<sequence length="60" mass="6617">MKKIIIITIISISALSACNNKSAKENNPSKEITPIEDSSNMGSERKTDSLRQIKEHGHAH</sequence>
<feature type="compositionally biased region" description="Polar residues" evidence="1">
    <location>
        <begin position="29"/>
        <end position="42"/>
    </location>
</feature>
<reference evidence="2 3" key="1">
    <citation type="submission" date="2016-01" db="EMBL/GenBank/DDBJ databases">
        <title>Genome sequencing of Roseivirga spongicola UST030701-084.</title>
        <authorList>
            <person name="Selvaratnam C."/>
            <person name="Thevarajoo S."/>
            <person name="Goh K.M."/>
            <person name="Ee R."/>
            <person name="Chan K.-G."/>
            <person name="Chong C.S."/>
        </authorList>
    </citation>
    <scope>NUCLEOTIDE SEQUENCE [LARGE SCALE GENOMIC DNA]</scope>
    <source>
        <strain evidence="2 3">UST030701-084</strain>
    </source>
</reference>
<name>A0A150X5V2_9BACT</name>
<dbReference type="PROSITE" id="PS51257">
    <property type="entry name" value="PROKAR_LIPOPROTEIN"/>
    <property type="match status" value="1"/>
</dbReference>
<dbReference type="STRING" id="333140.AWW68_15520"/>
<keyword evidence="3" id="KW-1185">Reference proteome</keyword>
<gene>
    <name evidence="2" type="ORF">AWW68_15520</name>
</gene>
<feature type="compositionally biased region" description="Basic and acidic residues" evidence="1">
    <location>
        <begin position="43"/>
        <end position="60"/>
    </location>
</feature>
<dbReference type="OrthoDB" id="1163836at2"/>
<dbReference type="Proteomes" id="UP000075606">
    <property type="component" value="Unassembled WGS sequence"/>
</dbReference>
<feature type="region of interest" description="Disordered" evidence="1">
    <location>
        <begin position="20"/>
        <end position="60"/>
    </location>
</feature>
<accession>A0A150X5V2</accession>
<protein>
    <submittedName>
        <fullName evidence="2">Uncharacterized protein</fullName>
    </submittedName>
</protein>
<comment type="caution">
    <text evidence="2">The sequence shown here is derived from an EMBL/GenBank/DDBJ whole genome shotgun (WGS) entry which is preliminary data.</text>
</comment>
<evidence type="ECO:0000313" key="2">
    <source>
        <dbReference type="EMBL" id="KYG74066.1"/>
    </source>
</evidence>
<dbReference type="RefSeq" id="WP_157717688.1">
    <property type="nucleotide sequence ID" value="NZ_CP139724.1"/>
</dbReference>
<evidence type="ECO:0000313" key="3">
    <source>
        <dbReference type="Proteomes" id="UP000075606"/>
    </source>
</evidence>
<evidence type="ECO:0000256" key="1">
    <source>
        <dbReference type="SAM" id="MobiDB-lite"/>
    </source>
</evidence>
<dbReference type="EMBL" id="LRPC01000028">
    <property type="protein sequence ID" value="KYG74066.1"/>
    <property type="molecule type" value="Genomic_DNA"/>
</dbReference>
<proteinExistence type="predicted"/>
<dbReference type="AlphaFoldDB" id="A0A150X5V2"/>
<organism evidence="2 3">
    <name type="scientific">Roseivirga spongicola</name>
    <dbReference type="NCBI Taxonomy" id="333140"/>
    <lineage>
        <taxon>Bacteria</taxon>
        <taxon>Pseudomonadati</taxon>
        <taxon>Bacteroidota</taxon>
        <taxon>Cytophagia</taxon>
        <taxon>Cytophagales</taxon>
        <taxon>Roseivirgaceae</taxon>
        <taxon>Roseivirga</taxon>
    </lineage>
</organism>